<accession>A0A8J6LHJ8</accession>
<name>A0A8J6LHJ8_TENMO</name>
<reference evidence="2" key="1">
    <citation type="journal article" date="2020" name="J Insects Food Feed">
        <title>The yellow mealworm (Tenebrio molitor) genome: a resource for the emerging insects as food and feed industry.</title>
        <authorList>
            <person name="Eriksson T."/>
            <person name="Andere A."/>
            <person name="Kelstrup H."/>
            <person name="Emery V."/>
            <person name="Picard C."/>
        </authorList>
    </citation>
    <scope>NUCLEOTIDE SEQUENCE</scope>
    <source>
        <strain evidence="2">Stoneville</strain>
        <tissue evidence="2">Whole head</tissue>
    </source>
</reference>
<evidence type="ECO:0000313" key="3">
    <source>
        <dbReference type="Proteomes" id="UP000719412"/>
    </source>
</evidence>
<keyword evidence="3" id="KW-1185">Reference proteome</keyword>
<gene>
    <name evidence="2" type="ORF">GEV33_003588</name>
</gene>
<evidence type="ECO:0000313" key="2">
    <source>
        <dbReference type="EMBL" id="KAH0819202.1"/>
    </source>
</evidence>
<dbReference type="Proteomes" id="UP000719412">
    <property type="component" value="Unassembled WGS sequence"/>
</dbReference>
<feature type="region of interest" description="Disordered" evidence="1">
    <location>
        <begin position="1"/>
        <end position="28"/>
    </location>
</feature>
<dbReference type="AlphaFoldDB" id="A0A8J6LHJ8"/>
<protein>
    <submittedName>
        <fullName evidence="2">Uncharacterized protein</fullName>
    </submittedName>
</protein>
<proteinExistence type="predicted"/>
<dbReference type="EMBL" id="JABDTM020015265">
    <property type="protein sequence ID" value="KAH0819202.1"/>
    <property type="molecule type" value="Genomic_DNA"/>
</dbReference>
<reference evidence="2" key="2">
    <citation type="submission" date="2021-08" db="EMBL/GenBank/DDBJ databases">
        <authorList>
            <person name="Eriksson T."/>
        </authorList>
    </citation>
    <scope>NUCLEOTIDE SEQUENCE</scope>
    <source>
        <strain evidence="2">Stoneville</strain>
        <tissue evidence="2">Whole head</tissue>
    </source>
</reference>
<comment type="caution">
    <text evidence="2">The sequence shown here is derived from an EMBL/GenBank/DDBJ whole genome shotgun (WGS) entry which is preliminary data.</text>
</comment>
<organism evidence="2 3">
    <name type="scientific">Tenebrio molitor</name>
    <name type="common">Yellow mealworm beetle</name>
    <dbReference type="NCBI Taxonomy" id="7067"/>
    <lineage>
        <taxon>Eukaryota</taxon>
        <taxon>Metazoa</taxon>
        <taxon>Ecdysozoa</taxon>
        <taxon>Arthropoda</taxon>
        <taxon>Hexapoda</taxon>
        <taxon>Insecta</taxon>
        <taxon>Pterygota</taxon>
        <taxon>Neoptera</taxon>
        <taxon>Endopterygota</taxon>
        <taxon>Coleoptera</taxon>
        <taxon>Polyphaga</taxon>
        <taxon>Cucujiformia</taxon>
        <taxon>Tenebrionidae</taxon>
        <taxon>Tenebrio</taxon>
    </lineage>
</organism>
<sequence length="100" mass="10463">MVEVLVAGAEPQGGEAPRDDGVHSGATERLGATTVTSWSGQTRGGWSITPSAGILRFVDEDVGFFVKTGGGWAMVPTQGLLGGKKNSEWFQSFTQASFSI</sequence>
<evidence type="ECO:0000256" key="1">
    <source>
        <dbReference type="SAM" id="MobiDB-lite"/>
    </source>
</evidence>